<dbReference type="VEuPathDB" id="TrichDB:TVAGG3_0004140"/>
<reference evidence="2" key="2">
    <citation type="journal article" date="2007" name="Science">
        <title>Draft genome sequence of the sexually transmitted pathogen Trichomonas vaginalis.</title>
        <authorList>
            <person name="Carlton J.M."/>
            <person name="Hirt R.P."/>
            <person name="Silva J.C."/>
            <person name="Delcher A.L."/>
            <person name="Schatz M."/>
            <person name="Zhao Q."/>
            <person name="Wortman J.R."/>
            <person name="Bidwell S.L."/>
            <person name="Alsmark U.C.M."/>
            <person name="Besteiro S."/>
            <person name="Sicheritz-Ponten T."/>
            <person name="Noel C.J."/>
            <person name="Dacks J.B."/>
            <person name="Foster P.G."/>
            <person name="Simillion C."/>
            <person name="Van de Peer Y."/>
            <person name="Miranda-Saavedra D."/>
            <person name="Barton G.J."/>
            <person name="Westrop G.D."/>
            <person name="Mueller S."/>
            <person name="Dessi D."/>
            <person name="Fiori P.L."/>
            <person name="Ren Q."/>
            <person name="Paulsen I."/>
            <person name="Zhang H."/>
            <person name="Bastida-Corcuera F.D."/>
            <person name="Simoes-Barbosa A."/>
            <person name="Brown M.T."/>
            <person name="Hayes R.D."/>
            <person name="Mukherjee M."/>
            <person name="Okumura C.Y."/>
            <person name="Schneider R."/>
            <person name="Smith A.J."/>
            <person name="Vanacova S."/>
            <person name="Villalvazo M."/>
            <person name="Haas B.J."/>
            <person name="Pertea M."/>
            <person name="Feldblyum T.V."/>
            <person name="Utterback T.R."/>
            <person name="Shu C.L."/>
            <person name="Osoegawa K."/>
            <person name="de Jong P.J."/>
            <person name="Hrdy I."/>
            <person name="Horvathova L."/>
            <person name="Zubacova Z."/>
            <person name="Dolezal P."/>
            <person name="Malik S.B."/>
            <person name="Logsdon J.M. Jr."/>
            <person name="Henze K."/>
            <person name="Gupta A."/>
            <person name="Wang C.C."/>
            <person name="Dunne R.L."/>
            <person name="Upcroft J.A."/>
            <person name="Upcroft P."/>
            <person name="White O."/>
            <person name="Salzberg S.L."/>
            <person name="Tang P."/>
            <person name="Chiu C.-H."/>
            <person name="Lee Y.-S."/>
            <person name="Embley T.M."/>
            <person name="Coombs G.H."/>
            <person name="Mottram J.C."/>
            <person name="Tachezy J."/>
            <person name="Fraser-Liggett C.M."/>
            <person name="Johnson P.J."/>
        </authorList>
    </citation>
    <scope>NUCLEOTIDE SEQUENCE [LARGE SCALE GENOMIC DNA]</scope>
    <source>
        <strain evidence="2">G3</strain>
    </source>
</reference>
<name>A2FG48_TRIV3</name>
<dbReference type="AlphaFoldDB" id="A2FG48"/>
<keyword evidence="3" id="KW-1185">Reference proteome</keyword>
<dbReference type="Proteomes" id="UP000001542">
    <property type="component" value="Unassembled WGS sequence"/>
</dbReference>
<protein>
    <submittedName>
        <fullName evidence="2">Uncharacterized protein</fullName>
    </submittedName>
</protein>
<sequence>MSLGPSAYELVEYREKMNGGSDTFDEVVLNLHFFYFWNNGDEQLLNYIISQSNLVFESALYLRETEHQVVTNCRSILIFNQAKSYKTFANKSNLIDYLFNFATTLDKQSHITQDSYFDIINNITGLSTYLFDKFKTKEYIQILVNNLDIGESYVFLTLLLVNGKEISFLKSIKFLDMIVEKIVENSTASNNAQSIIIKSFDSSLYSNIITSLMRENRLAQIIDNAVKLPDAETIEFLRYLAQEASYHFGISQWKTVIHLIDLRLAEFIDILTNQEIFTQISESVCSLAIAVLNYRKIASESMNSIFYKLSSDFFKFKCNTFLHNSFLKLIESYKSNKLLTNEILTKSQLFENIMQAFDSFDKLTCVYWGQLYQISKLINPYFKSNDQKMINDWTNVMKIVNQANKIVNTSYGGRLPFFMGLQRFSYDNIIAFGVGIFFIVALIYILVYGTN</sequence>
<evidence type="ECO:0000313" key="2">
    <source>
        <dbReference type="EMBL" id="EAX96125.1"/>
    </source>
</evidence>
<feature type="transmembrane region" description="Helical" evidence="1">
    <location>
        <begin position="429"/>
        <end position="449"/>
    </location>
</feature>
<proteinExistence type="predicted"/>
<reference evidence="2" key="1">
    <citation type="submission" date="2006-10" db="EMBL/GenBank/DDBJ databases">
        <authorList>
            <person name="Amadeo P."/>
            <person name="Zhao Q."/>
            <person name="Wortman J."/>
            <person name="Fraser-Liggett C."/>
            <person name="Carlton J."/>
        </authorList>
    </citation>
    <scope>NUCLEOTIDE SEQUENCE</scope>
    <source>
        <strain evidence="2">G3</strain>
    </source>
</reference>
<dbReference type="EMBL" id="DS113773">
    <property type="protein sequence ID" value="EAX96125.1"/>
    <property type="molecule type" value="Genomic_DNA"/>
</dbReference>
<keyword evidence="1" id="KW-0472">Membrane</keyword>
<keyword evidence="1" id="KW-1133">Transmembrane helix</keyword>
<evidence type="ECO:0000256" key="1">
    <source>
        <dbReference type="SAM" id="Phobius"/>
    </source>
</evidence>
<keyword evidence="1" id="KW-0812">Transmembrane</keyword>
<evidence type="ECO:0000313" key="3">
    <source>
        <dbReference type="Proteomes" id="UP000001542"/>
    </source>
</evidence>
<dbReference type="InParanoid" id="A2FG48"/>
<accession>A2FG48</accession>
<dbReference type="RefSeq" id="XP_001309055.1">
    <property type="nucleotide sequence ID" value="XM_001309054.1"/>
</dbReference>
<dbReference type="KEGG" id="tva:4753892"/>
<gene>
    <name evidence="2" type="ORF">TVAG_446250</name>
</gene>
<dbReference type="VEuPathDB" id="TrichDB:TVAG_446250"/>
<organism evidence="2 3">
    <name type="scientific">Trichomonas vaginalis (strain ATCC PRA-98 / G3)</name>
    <dbReference type="NCBI Taxonomy" id="412133"/>
    <lineage>
        <taxon>Eukaryota</taxon>
        <taxon>Metamonada</taxon>
        <taxon>Parabasalia</taxon>
        <taxon>Trichomonadida</taxon>
        <taxon>Trichomonadidae</taxon>
        <taxon>Trichomonas</taxon>
    </lineage>
</organism>